<dbReference type="FunFam" id="3.40.50.150:FF:000294">
    <property type="entry name" value="O-methyltransferase family protein"/>
    <property type="match status" value="1"/>
</dbReference>
<gene>
    <name evidence="8" type="ORF">OLEA9_A033340</name>
</gene>
<evidence type="ECO:0000256" key="5">
    <source>
        <dbReference type="PIRSR" id="PIRSR005739-1"/>
    </source>
</evidence>
<feature type="domain" description="O-methyltransferase dimerisation" evidence="7">
    <location>
        <begin position="13"/>
        <end position="97"/>
    </location>
</feature>
<dbReference type="InterPro" id="IPR036390">
    <property type="entry name" value="WH_DNA-bd_sf"/>
</dbReference>
<sequence>MENEEAQAQVDIWKYVLGFTEMAVVQCAIELGIADVLESQDGRPMTLAELSSTLSCSPSILYRIMRFLIRRKIFKEISIDQESTGYVQSPLSRLLMRKGDNSMAAFVLLESSPVMLAPWHGLSARALANGASAFTAAHGEDVWRYAAENPAHSKLIDDAMACHARVAMSAIIENYVDVFKGIGSLVDVGGGDGTSLGILVNKCPWIRGINFDLPHVVSTAQNWDGVEHIGGDMFKKIPKADAAFLMWVLHDWGDDECINILKKCKEAIPRDTGKVIIAEAVINEKEENRYKDVSLALDMVMMAHTDKGKERTWKEWANVLTAAGFYRYTVKHIQAVQSIIEAYP</sequence>
<dbReference type="GO" id="GO:0008171">
    <property type="term" value="F:O-methyltransferase activity"/>
    <property type="evidence" value="ECO:0007669"/>
    <property type="project" value="InterPro"/>
</dbReference>
<dbReference type="EMBL" id="CACTIH010003685">
    <property type="protein sequence ID" value="CAA2982043.1"/>
    <property type="molecule type" value="Genomic_DNA"/>
</dbReference>
<dbReference type="SUPFAM" id="SSF46785">
    <property type="entry name" value="Winged helix' DNA-binding domain"/>
    <property type="match status" value="1"/>
</dbReference>
<evidence type="ECO:0000256" key="4">
    <source>
        <dbReference type="ARBA" id="ARBA00034481"/>
    </source>
</evidence>
<dbReference type="GO" id="GO:0046983">
    <property type="term" value="F:protein dimerization activity"/>
    <property type="evidence" value="ECO:0007669"/>
    <property type="project" value="InterPro"/>
</dbReference>
<dbReference type="PANTHER" id="PTHR11746">
    <property type="entry name" value="O-METHYLTRANSFERASE"/>
    <property type="match status" value="1"/>
</dbReference>
<dbReference type="PIRSF" id="PIRSF005739">
    <property type="entry name" value="O-mtase"/>
    <property type="match status" value="1"/>
</dbReference>
<evidence type="ECO:0000313" key="8">
    <source>
        <dbReference type="EMBL" id="CAA2982043.1"/>
    </source>
</evidence>
<dbReference type="Pfam" id="PF08100">
    <property type="entry name" value="Dimerisation"/>
    <property type="match status" value="1"/>
</dbReference>
<feature type="domain" description="O-methyltransferase C-terminal" evidence="6">
    <location>
        <begin position="119"/>
        <end position="325"/>
    </location>
</feature>
<dbReference type="AlphaFoldDB" id="A0A8S0RRI6"/>
<name>A0A8S0RRI6_OLEEU</name>
<accession>A0A8S0RRI6</accession>
<evidence type="ECO:0000256" key="3">
    <source>
        <dbReference type="ARBA" id="ARBA00022691"/>
    </source>
</evidence>
<evidence type="ECO:0000313" key="9">
    <source>
        <dbReference type="Proteomes" id="UP000594638"/>
    </source>
</evidence>
<dbReference type="Gene3D" id="3.40.50.150">
    <property type="entry name" value="Vaccinia Virus protein VP39"/>
    <property type="match status" value="1"/>
</dbReference>
<keyword evidence="1" id="KW-0489">Methyltransferase</keyword>
<dbReference type="Gene3D" id="1.10.10.10">
    <property type="entry name" value="Winged helix-like DNA-binding domain superfamily/Winged helix DNA-binding domain"/>
    <property type="match status" value="1"/>
</dbReference>
<proteinExistence type="inferred from homology"/>
<dbReference type="InterPro" id="IPR001077">
    <property type="entry name" value="COMT_C"/>
</dbReference>
<dbReference type="FunFam" id="1.10.10.10:FF:000836">
    <property type="entry name" value="O-methyltransferase family protein"/>
    <property type="match status" value="1"/>
</dbReference>
<dbReference type="InterPro" id="IPR016461">
    <property type="entry name" value="COMT-like"/>
</dbReference>
<protein>
    <submittedName>
        <fullName evidence="8">(RS)-norcoclaurine 6-O-methyltransferase-like</fullName>
    </submittedName>
</protein>
<evidence type="ECO:0000259" key="6">
    <source>
        <dbReference type="Pfam" id="PF00891"/>
    </source>
</evidence>
<keyword evidence="2" id="KW-0808">Transferase</keyword>
<comment type="caution">
    <text evidence="8">The sequence shown here is derived from an EMBL/GenBank/DDBJ whole genome shotgun (WGS) entry which is preliminary data.</text>
</comment>
<evidence type="ECO:0000259" key="7">
    <source>
        <dbReference type="Pfam" id="PF08100"/>
    </source>
</evidence>
<dbReference type="Pfam" id="PF00891">
    <property type="entry name" value="Methyltransf_2"/>
    <property type="match status" value="1"/>
</dbReference>
<comment type="similarity">
    <text evidence="4">Belongs to the class I-like SAM-binding methyltransferase superfamily. Cation-independent O-methyltransferase family. COMT subfamily.</text>
</comment>
<dbReference type="InterPro" id="IPR029063">
    <property type="entry name" value="SAM-dependent_MTases_sf"/>
</dbReference>
<dbReference type="InterPro" id="IPR012967">
    <property type="entry name" value="COMT_dimerisation"/>
</dbReference>
<dbReference type="OrthoDB" id="1606438at2759"/>
<dbReference type="InterPro" id="IPR036388">
    <property type="entry name" value="WH-like_DNA-bd_sf"/>
</dbReference>
<dbReference type="GO" id="GO:0032259">
    <property type="term" value="P:methylation"/>
    <property type="evidence" value="ECO:0007669"/>
    <property type="project" value="UniProtKB-KW"/>
</dbReference>
<organism evidence="8 9">
    <name type="scientific">Olea europaea subsp. europaea</name>
    <dbReference type="NCBI Taxonomy" id="158383"/>
    <lineage>
        <taxon>Eukaryota</taxon>
        <taxon>Viridiplantae</taxon>
        <taxon>Streptophyta</taxon>
        <taxon>Embryophyta</taxon>
        <taxon>Tracheophyta</taxon>
        <taxon>Spermatophyta</taxon>
        <taxon>Magnoliopsida</taxon>
        <taxon>eudicotyledons</taxon>
        <taxon>Gunneridae</taxon>
        <taxon>Pentapetalae</taxon>
        <taxon>asterids</taxon>
        <taxon>lamiids</taxon>
        <taxon>Lamiales</taxon>
        <taxon>Oleaceae</taxon>
        <taxon>Oleeae</taxon>
        <taxon>Olea</taxon>
    </lineage>
</organism>
<dbReference type="SUPFAM" id="SSF53335">
    <property type="entry name" value="S-adenosyl-L-methionine-dependent methyltransferases"/>
    <property type="match status" value="1"/>
</dbReference>
<dbReference type="Gramene" id="OE9A033340T1">
    <property type="protein sequence ID" value="OE9A033340C1"/>
    <property type="gene ID" value="OE9A033340"/>
</dbReference>
<keyword evidence="9" id="KW-1185">Reference proteome</keyword>
<evidence type="ECO:0000256" key="1">
    <source>
        <dbReference type="ARBA" id="ARBA00022603"/>
    </source>
</evidence>
<feature type="active site" description="Proton acceptor" evidence="5">
    <location>
        <position position="250"/>
    </location>
</feature>
<dbReference type="Proteomes" id="UP000594638">
    <property type="component" value="Unassembled WGS sequence"/>
</dbReference>
<evidence type="ECO:0000256" key="2">
    <source>
        <dbReference type="ARBA" id="ARBA00022679"/>
    </source>
</evidence>
<dbReference type="PROSITE" id="PS51683">
    <property type="entry name" value="SAM_OMT_II"/>
    <property type="match status" value="1"/>
</dbReference>
<reference evidence="8 9" key="1">
    <citation type="submission" date="2019-12" db="EMBL/GenBank/DDBJ databases">
        <authorList>
            <person name="Alioto T."/>
            <person name="Alioto T."/>
            <person name="Gomez Garrido J."/>
        </authorList>
    </citation>
    <scope>NUCLEOTIDE SEQUENCE [LARGE SCALE GENOMIC DNA]</scope>
</reference>
<keyword evidence="3" id="KW-0949">S-adenosyl-L-methionine</keyword>